<dbReference type="AlphaFoldDB" id="A0A2K9D790"/>
<feature type="chain" id="PRO_5014610052" description="DUF2690 domain-containing protein" evidence="1">
    <location>
        <begin position="30"/>
        <end position="159"/>
    </location>
</feature>
<proteinExistence type="predicted"/>
<evidence type="ECO:0008006" key="4">
    <source>
        <dbReference type="Google" id="ProtNLM"/>
    </source>
</evidence>
<protein>
    <recommendedName>
        <fullName evidence="4">DUF2690 domain-containing protein</fullName>
    </recommendedName>
</protein>
<sequence>MRISFGKRLTLGALAAALFVGASALPASATSGTGFDNTNPAAGPDYCATGSVPIKTVNLYANGVGPLVGYMEVRYSSKCGTNWVRVYNINTPDARSQTYIQRPAQGSLPASVPITSDNVFPGGWAYGYQLYAAGSTCINVQGRLSASAFTADSGVIYLC</sequence>
<dbReference type="KEGG" id="mhos:CXR34_08270"/>
<feature type="signal peptide" evidence="1">
    <location>
        <begin position="1"/>
        <end position="29"/>
    </location>
</feature>
<evidence type="ECO:0000313" key="3">
    <source>
        <dbReference type="Proteomes" id="UP000233276"/>
    </source>
</evidence>
<name>A0A2K9D790_9MICO</name>
<keyword evidence="1" id="KW-0732">Signal</keyword>
<dbReference type="RefSeq" id="WP_016464856.1">
    <property type="nucleotide sequence ID" value="NZ_CP025299.1"/>
</dbReference>
<evidence type="ECO:0000256" key="1">
    <source>
        <dbReference type="SAM" id="SignalP"/>
    </source>
</evidence>
<dbReference type="Proteomes" id="UP000233276">
    <property type="component" value="Chromosome"/>
</dbReference>
<dbReference type="EMBL" id="CP025299">
    <property type="protein sequence ID" value="AUG29460.1"/>
    <property type="molecule type" value="Genomic_DNA"/>
</dbReference>
<evidence type="ECO:0000313" key="2">
    <source>
        <dbReference type="EMBL" id="AUG29460.1"/>
    </source>
</evidence>
<gene>
    <name evidence="2" type="ORF">CXR34_08270</name>
</gene>
<reference evidence="2 3" key="1">
    <citation type="submission" date="2017-12" db="EMBL/GenBank/DDBJ databases">
        <title>Isolation and characterization of estrogens degradatiion strain Microbacterium hominis SJTG1.</title>
        <authorList>
            <person name="Xiong W."/>
            <person name="Yin C."/>
            <person name="Zheng D."/>
            <person name="Liang R."/>
        </authorList>
    </citation>
    <scope>NUCLEOTIDE SEQUENCE [LARGE SCALE GENOMIC DNA]</scope>
    <source>
        <strain evidence="2 3">SJTG1</strain>
    </source>
</reference>
<organism evidence="2 3">
    <name type="scientific">Microbacterium hominis</name>
    <dbReference type="NCBI Taxonomy" id="162426"/>
    <lineage>
        <taxon>Bacteria</taxon>
        <taxon>Bacillati</taxon>
        <taxon>Actinomycetota</taxon>
        <taxon>Actinomycetes</taxon>
        <taxon>Micrococcales</taxon>
        <taxon>Microbacteriaceae</taxon>
        <taxon>Microbacterium</taxon>
    </lineage>
</organism>
<accession>A0A2K9D790</accession>